<evidence type="ECO:0000256" key="1">
    <source>
        <dbReference type="ARBA" id="ARBA00005771"/>
    </source>
</evidence>
<name>A0A4D9DC89_9STRA</name>
<dbReference type="AlphaFoldDB" id="A0A4D9DC89"/>
<reference evidence="4 5" key="1">
    <citation type="submission" date="2019-01" db="EMBL/GenBank/DDBJ databases">
        <title>Nuclear Genome Assembly of the Microalgal Biofuel strain Nannochloropsis salina CCMP1776.</title>
        <authorList>
            <person name="Hovde B."/>
        </authorList>
    </citation>
    <scope>NUCLEOTIDE SEQUENCE [LARGE SCALE GENOMIC DNA]</scope>
    <source>
        <strain evidence="4 5">CCMP1776</strain>
    </source>
</reference>
<sequence>MQQICHQLRTCGDMNFSEISEVVPWVELAHDLGQDLNADQGGLSPRLFKSHAWKPHVPKGGRYIVCFRDPEDVVYSFFRFFDGWFIQPKGAVSFEVFAREFFLHRGYPTSPMQNASYWHHLVSWMENIVKKGGGQEDEDVLLVAFEDLKGDLERQVRRVATFMGYTGDEFEERVRVATEHSSLAFMQRHRDKFDEHLTKEARNEAMGLPREAGRENAKVKEGGVGAAAAAMSPALREAMQRRWQEVASESLGFGDYSELLVWHRQQQVGLNGSEPKARKGAQYFS</sequence>
<evidence type="ECO:0000313" key="5">
    <source>
        <dbReference type="Proteomes" id="UP000355283"/>
    </source>
</evidence>
<dbReference type="SUPFAM" id="SSF52540">
    <property type="entry name" value="P-loop containing nucleoside triphosphate hydrolases"/>
    <property type="match status" value="1"/>
</dbReference>
<organism evidence="4 5">
    <name type="scientific">Nannochloropsis salina CCMP1776</name>
    <dbReference type="NCBI Taxonomy" id="1027361"/>
    <lineage>
        <taxon>Eukaryota</taxon>
        <taxon>Sar</taxon>
        <taxon>Stramenopiles</taxon>
        <taxon>Ochrophyta</taxon>
        <taxon>Eustigmatophyceae</taxon>
        <taxon>Eustigmatales</taxon>
        <taxon>Monodopsidaceae</taxon>
        <taxon>Microchloropsis</taxon>
        <taxon>Microchloropsis salina</taxon>
    </lineage>
</organism>
<dbReference type="InterPro" id="IPR027417">
    <property type="entry name" value="P-loop_NTPase"/>
</dbReference>
<dbReference type="InterPro" id="IPR000863">
    <property type="entry name" value="Sulfotransferase_dom"/>
</dbReference>
<evidence type="ECO:0000313" key="4">
    <source>
        <dbReference type="EMBL" id="TFJ87703.1"/>
    </source>
</evidence>
<keyword evidence="5" id="KW-1185">Reference proteome</keyword>
<dbReference type="Pfam" id="PF00685">
    <property type="entry name" value="Sulfotransfer_1"/>
    <property type="match status" value="1"/>
</dbReference>
<accession>A0A4D9DC89</accession>
<evidence type="ECO:0000259" key="3">
    <source>
        <dbReference type="Pfam" id="PF00685"/>
    </source>
</evidence>
<dbReference type="Gene3D" id="3.40.50.300">
    <property type="entry name" value="P-loop containing nucleotide triphosphate hydrolases"/>
    <property type="match status" value="1"/>
</dbReference>
<gene>
    <name evidence="4" type="ORF">NSK_001053</name>
</gene>
<proteinExistence type="inferred from homology"/>
<comment type="similarity">
    <text evidence="1">Belongs to the sulfotransferase 1 family.</text>
</comment>
<feature type="domain" description="Sulfotransferase" evidence="3">
    <location>
        <begin position="15"/>
        <end position="247"/>
    </location>
</feature>
<dbReference type="PANTHER" id="PTHR11783">
    <property type="entry name" value="SULFOTRANSFERASE SULT"/>
    <property type="match status" value="1"/>
</dbReference>
<protein>
    <recommendedName>
        <fullName evidence="3">Sulfotransferase domain-containing protein</fullName>
    </recommendedName>
</protein>
<keyword evidence="2" id="KW-0808">Transferase</keyword>
<dbReference type="Proteomes" id="UP000355283">
    <property type="component" value="Unassembled WGS sequence"/>
</dbReference>
<comment type="caution">
    <text evidence="4">The sequence shown here is derived from an EMBL/GenBank/DDBJ whole genome shotgun (WGS) entry which is preliminary data.</text>
</comment>
<dbReference type="OrthoDB" id="205623at2759"/>
<dbReference type="EMBL" id="SDOX01000005">
    <property type="protein sequence ID" value="TFJ87703.1"/>
    <property type="molecule type" value="Genomic_DNA"/>
</dbReference>
<evidence type="ECO:0000256" key="2">
    <source>
        <dbReference type="ARBA" id="ARBA00022679"/>
    </source>
</evidence>
<dbReference type="GO" id="GO:0008146">
    <property type="term" value="F:sulfotransferase activity"/>
    <property type="evidence" value="ECO:0007669"/>
    <property type="project" value="InterPro"/>
</dbReference>